<keyword evidence="2" id="KW-0560">Oxidoreductase</keyword>
<sequence>MDIDFIKHCFERGAGAVILSDCHPQDGHYISGNDFAVKREKKIRS</sequence>
<dbReference type="GO" id="GO:0051536">
    <property type="term" value="F:iron-sulfur cluster binding"/>
    <property type="evidence" value="ECO:0007669"/>
    <property type="project" value="UniProtKB-KW"/>
</dbReference>
<evidence type="ECO:0000256" key="2">
    <source>
        <dbReference type="ARBA" id="ARBA00023002"/>
    </source>
</evidence>
<dbReference type="EMBL" id="LAZR01003368">
    <property type="protein sequence ID" value="KKN19083.1"/>
    <property type="molecule type" value="Genomic_DNA"/>
</dbReference>
<dbReference type="GO" id="GO:0016491">
    <property type="term" value="F:oxidoreductase activity"/>
    <property type="evidence" value="ECO:0007669"/>
    <property type="project" value="UniProtKB-KW"/>
</dbReference>
<evidence type="ECO:0000256" key="4">
    <source>
        <dbReference type="ARBA" id="ARBA00023014"/>
    </source>
</evidence>
<reference evidence="6" key="1">
    <citation type="journal article" date="2015" name="Nature">
        <title>Complex archaea that bridge the gap between prokaryotes and eukaryotes.</title>
        <authorList>
            <person name="Spang A."/>
            <person name="Saw J.H."/>
            <person name="Jorgensen S.L."/>
            <person name="Zaremba-Niedzwiedzka K."/>
            <person name="Martijn J."/>
            <person name="Lind A.E."/>
            <person name="van Eijk R."/>
            <person name="Schleper C."/>
            <person name="Guy L."/>
            <person name="Ettema T.J."/>
        </authorList>
    </citation>
    <scope>NUCLEOTIDE SEQUENCE</scope>
</reference>
<keyword evidence="3" id="KW-0408">Iron</keyword>
<keyword evidence="1" id="KW-0479">Metal-binding</keyword>
<keyword evidence="4" id="KW-0411">Iron-sulfur</keyword>
<proteinExistence type="predicted"/>
<evidence type="ECO:0000259" key="5">
    <source>
        <dbReference type="Pfam" id="PF02662"/>
    </source>
</evidence>
<evidence type="ECO:0000313" key="6">
    <source>
        <dbReference type="EMBL" id="KKN19083.1"/>
    </source>
</evidence>
<accession>A0A0F9RP75</accession>
<evidence type="ECO:0000256" key="1">
    <source>
        <dbReference type="ARBA" id="ARBA00022723"/>
    </source>
</evidence>
<comment type="caution">
    <text evidence="6">The sequence shown here is derived from an EMBL/GenBank/DDBJ whole genome shotgun (WGS) entry which is preliminary data.</text>
</comment>
<dbReference type="AlphaFoldDB" id="A0A0F9RP75"/>
<dbReference type="GO" id="GO:0046872">
    <property type="term" value="F:metal ion binding"/>
    <property type="evidence" value="ECO:0007669"/>
    <property type="project" value="UniProtKB-KW"/>
</dbReference>
<protein>
    <recommendedName>
        <fullName evidence="5">F420-non-reducing hydrogenase iron-sulfur subunit D domain-containing protein</fullName>
    </recommendedName>
</protein>
<organism evidence="6">
    <name type="scientific">marine sediment metagenome</name>
    <dbReference type="NCBI Taxonomy" id="412755"/>
    <lineage>
        <taxon>unclassified sequences</taxon>
        <taxon>metagenomes</taxon>
        <taxon>ecological metagenomes</taxon>
    </lineage>
</organism>
<gene>
    <name evidence="6" type="ORF">LCGC14_0949310</name>
</gene>
<dbReference type="Pfam" id="PF02662">
    <property type="entry name" value="FlpD"/>
    <property type="match status" value="1"/>
</dbReference>
<dbReference type="InterPro" id="IPR003813">
    <property type="entry name" value="MvhD/FlpD"/>
</dbReference>
<name>A0A0F9RP75_9ZZZZ</name>
<evidence type="ECO:0000256" key="3">
    <source>
        <dbReference type="ARBA" id="ARBA00023004"/>
    </source>
</evidence>
<feature type="domain" description="F420-non-reducing hydrogenase iron-sulfur subunit D" evidence="5">
    <location>
        <begin position="2"/>
        <end position="44"/>
    </location>
</feature>